<dbReference type="EMBL" id="LBOW01000002">
    <property type="protein sequence ID" value="KKP45209.1"/>
    <property type="molecule type" value="Genomic_DNA"/>
</dbReference>
<dbReference type="SMART" id="SM00490">
    <property type="entry name" value="HELICc"/>
    <property type="match status" value="1"/>
</dbReference>
<dbReference type="InterPro" id="IPR014001">
    <property type="entry name" value="Helicase_ATP-bd"/>
</dbReference>
<dbReference type="SUPFAM" id="SSF50249">
    <property type="entry name" value="Nucleic acid-binding proteins"/>
    <property type="match status" value="1"/>
</dbReference>
<dbReference type="Pfam" id="PF00270">
    <property type="entry name" value="DEAD"/>
    <property type="match status" value="1"/>
</dbReference>
<dbReference type="Pfam" id="PF17191">
    <property type="entry name" value="RecG_wedge"/>
    <property type="match status" value="1"/>
</dbReference>
<dbReference type="InterPro" id="IPR012340">
    <property type="entry name" value="NA-bd_OB-fold"/>
</dbReference>
<keyword evidence="4 11" id="KW-0347">Helicase</keyword>
<keyword evidence="1" id="KW-0547">Nucleotide-binding</keyword>
<dbReference type="PANTHER" id="PTHR47964:SF1">
    <property type="entry name" value="ATP-DEPENDENT DNA HELICASE HOMOLOG RECG, CHLOROPLASTIC"/>
    <property type="match status" value="1"/>
</dbReference>
<evidence type="ECO:0000256" key="7">
    <source>
        <dbReference type="ARBA" id="ARBA00023204"/>
    </source>
</evidence>
<dbReference type="CDD" id="cd04488">
    <property type="entry name" value="RecG_wedge_OBF"/>
    <property type="match status" value="1"/>
</dbReference>
<keyword evidence="6" id="KW-0238">DNA-binding</keyword>
<dbReference type="GO" id="GO:0016787">
    <property type="term" value="F:hydrolase activity"/>
    <property type="evidence" value="ECO:0007669"/>
    <property type="project" value="UniProtKB-KW"/>
</dbReference>
<dbReference type="GO" id="GO:0006281">
    <property type="term" value="P:DNA repair"/>
    <property type="evidence" value="ECO:0007669"/>
    <property type="project" value="UniProtKB-KW"/>
</dbReference>
<dbReference type="Gene3D" id="2.40.50.140">
    <property type="entry name" value="Nucleic acid-binding proteins"/>
    <property type="match status" value="1"/>
</dbReference>
<evidence type="ECO:0000256" key="1">
    <source>
        <dbReference type="ARBA" id="ARBA00022741"/>
    </source>
</evidence>
<dbReference type="InterPro" id="IPR047112">
    <property type="entry name" value="RecG/Mfd"/>
</dbReference>
<evidence type="ECO:0000259" key="10">
    <source>
        <dbReference type="PROSITE" id="PS51194"/>
    </source>
</evidence>
<keyword evidence="2" id="KW-0227">DNA damage</keyword>
<keyword evidence="3" id="KW-0378">Hydrolase</keyword>
<dbReference type="Pfam" id="PF19833">
    <property type="entry name" value="RecG_dom3_C"/>
    <property type="match status" value="1"/>
</dbReference>
<evidence type="ECO:0000256" key="2">
    <source>
        <dbReference type="ARBA" id="ARBA00022763"/>
    </source>
</evidence>
<comment type="caution">
    <text evidence="11">The sequence shown here is derived from an EMBL/GenBank/DDBJ whole genome shotgun (WGS) entry which is preliminary data.</text>
</comment>
<dbReference type="InterPro" id="IPR033454">
    <property type="entry name" value="RecG_wedge"/>
</dbReference>
<dbReference type="SMART" id="SM00487">
    <property type="entry name" value="DEXDc"/>
    <property type="match status" value="1"/>
</dbReference>
<dbReference type="InterPro" id="IPR045562">
    <property type="entry name" value="RecG_dom3_C"/>
</dbReference>
<evidence type="ECO:0000313" key="12">
    <source>
        <dbReference type="Proteomes" id="UP000034778"/>
    </source>
</evidence>
<evidence type="ECO:0000256" key="6">
    <source>
        <dbReference type="ARBA" id="ARBA00023125"/>
    </source>
</evidence>
<feature type="domain" description="Helicase C-terminal" evidence="10">
    <location>
        <begin position="444"/>
        <end position="607"/>
    </location>
</feature>
<dbReference type="PROSITE" id="PS51194">
    <property type="entry name" value="HELICASE_CTER"/>
    <property type="match status" value="1"/>
</dbReference>
<dbReference type="GO" id="GO:0003677">
    <property type="term" value="F:DNA binding"/>
    <property type="evidence" value="ECO:0007669"/>
    <property type="project" value="UniProtKB-KW"/>
</dbReference>
<keyword evidence="7" id="KW-0234">DNA repair</keyword>
<organism evidence="11 12">
    <name type="scientific">Candidatus Woesebacteria bacterium GW2011_GWB1_33_22</name>
    <dbReference type="NCBI Taxonomy" id="1618566"/>
    <lineage>
        <taxon>Bacteria</taxon>
        <taxon>Candidatus Woeseibacteriota</taxon>
    </lineage>
</organism>
<evidence type="ECO:0000256" key="5">
    <source>
        <dbReference type="ARBA" id="ARBA00022840"/>
    </source>
</evidence>
<reference evidence="11 12" key="1">
    <citation type="journal article" date="2015" name="Nature">
        <title>rRNA introns, odd ribosomes, and small enigmatic genomes across a large radiation of phyla.</title>
        <authorList>
            <person name="Brown C.T."/>
            <person name="Hug L.A."/>
            <person name="Thomas B.C."/>
            <person name="Sharon I."/>
            <person name="Castelle C.J."/>
            <person name="Singh A."/>
            <person name="Wilkins M.J."/>
            <person name="Williams K.H."/>
            <person name="Banfield J.F."/>
        </authorList>
    </citation>
    <scope>NUCLEOTIDE SEQUENCE [LARGE SCALE GENOMIC DNA]</scope>
</reference>
<gene>
    <name evidence="11" type="ORF">UR35_C0002G0042</name>
</gene>
<dbReference type="STRING" id="1618566.UR35_C0002G0042"/>
<dbReference type="PATRIC" id="fig|1618566.3.peg.221"/>
<accession>A0A0F9ZM37</accession>
<evidence type="ECO:0000313" key="11">
    <source>
        <dbReference type="EMBL" id="KKP45209.1"/>
    </source>
</evidence>
<dbReference type="GO" id="GO:0005524">
    <property type="term" value="F:ATP binding"/>
    <property type="evidence" value="ECO:0007669"/>
    <property type="project" value="UniProtKB-KW"/>
</dbReference>
<evidence type="ECO:0000259" key="9">
    <source>
        <dbReference type="PROSITE" id="PS51192"/>
    </source>
</evidence>
<dbReference type="PROSITE" id="PS51192">
    <property type="entry name" value="HELICASE_ATP_BIND_1"/>
    <property type="match status" value="1"/>
</dbReference>
<dbReference type="SUPFAM" id="SSF52540">
    <property type="entry name" value="P-loop containing nucleoside triphosphate hydrolases"/>
    <property type="match status" value="2"/>
</dbReference>
<dbReference type="AlphaFoldDB" id="A0A0F9ZM37"/>
<dbReference type="InterPro" id="IPR011545">
    <property type="entry name" value="DEAD/DEAH_box_helicase_dom"/>
</dbReference>
<dbReference type="PANTHER" id="PTHR47964">
    <property type="entry name" value="ATP-DEPENDENT DNA HELICASE HOMOLOG RECG, CHLOROPLASTIC"/>
    <property type="match status" value="1"/>
</dbReference>
<dbReference type="Gene3D" id="3.40.50.300">
    <property type="entry name" value="P-loop containing nucleotide triphosphate hydrolases"/>
    <property type="match status" value="2"/>
</dbReference>
<name>A0A0F9ZM37_9BACT</name>
<keyword evidence="5" id="KW-0067">ATP-binding</keyword>
<dbReference type="InterPro" id="IPR027417">
    <property type="entry name" value="P-loop_NTPase"/>
</dbReference>
<evidence type="ECO:0000256" key="8">
    <source>
        <dbReference type="ARBA" id="ARBA00049819"/>
    </source>
</evidence>
<dbReference type="InterPro" id="IPR001650">
    <property type="entry name" value="Helicase_C-like"/>
</dbReference>
<sequence length="646" mass="73105">MNTNKLQLTDPVNIIPFVGPSFEKKLKKLEIITVSDLLHHIPNRYLDFSKFTKIKNIKIDEVVSIFGTMTFIKNQPTKSGKLMQLGTLEDETGTINMVWFNQFYLAKMLFPGTKLIISGKASWFNRKLAFFSPQYEKILPAGRQGINTVHTGKIIGVYSQTSGITNKWLKARIKYALDRIKIEEFLNNKLGLLNFEDAIKKIHFPKTFKEAEKAKERLAFNEFYNLLITAKERKRKLLKKRGVALIVDQLTVNNFIDSLPFKLTDSQNKVTKEILSDLEKNISMNRLLQGDVGSGKTVVATVGAFATFLNGYQTIFLAPTQILANQHYQTLNSLFKNYKIRISLITGSSIKKDEGISDIIIGTHALLNRKFEKIGLLIIDEQHKFGVKQINFLQKKNPHTLTMTATPIPRTIAQTLFSDMDLSILDEIPENRPKIKTWLVPNEKRSKAYDWISSQITSHKSQCFIICPLVEESESETLKSVKSVKKEFGNLKLKFKKLKLGLLHGKLKEKDKNKVLDDFKNRKIDILVSTPVVEVGIDVSNATIMLIEAADRFGLAQLHQLRGRVGRGKSESYCLLFTENESEKATQRLTALTKFSSGFELAELDLKLRGAGEVLGTKQSGFGNLKIADWSDTKLIKLASEAVNNV</sequence>
<dbReference type="GO" id="GO:0003678">
    <property type="term" value="F:DNA helicase activity"/>
    <property type="evidence" value="ECO:0007669"/>
    <property type="project" value="TreeGrafter"/>
</dbReference>
<dbReference type="Pfam" id="PF00271">
    <property type="entry name" value="Helicase_C"/>
    <property type="match status" value="1"/>
</dbReference>
<dbReference type="Proteomes" id="UP000034778">
    <property type="component" value="Unassembled WGS sequence"/>
</dbReference>
<protein>
    <recommendedName>
        <fullName evidence="8">Probable DNA 3'-5' helicase RecG</fullName>
    </recommendedName>
</protein>
<evidence type="ECO:0000256" key="4">
    <source>
        <dbReference type="ARBA" id="ARBA00022806"/>
    </source>
</evidence>
<evidence type="ECO:0000256" key="3">
    <source>
        <dbReference type="ARBA" id="ARBA00022801"/>
    </source>
</evidence>
<feature type="domain" description="Helicase ATP-binding" evidence="9">
    <location>
        <begin position="277"/>
        <end position="425"/>
    </location>
</feature>
<proteinExistence type="predicted"/>